<dbReference type="EMBL" id="BMAO01022614">
    <property type="protein sequence ID" value="GFQ83123.1"/>
    <property type="molecule type" value="Genomic_DNA"/>
</dbReference>
<keyword evidence="2" id="KW-1185">Reference proteome</keyword>
<evidence type="ECO:0000313" key="2">
    <source>
        <dbReference type="Proteomes" id="UP000887116"/>
    </source>
</evidence>
<sequence length="88" mass="10301">MTGAFRDRERNLDESDFEIVVISSDASELIDEDERKENECLDNKELKESKRHQSFWIKSNLPHYTKSETQAKSTAYDLLKQMETASKD</sequence>
<organism evidence="1 2">
    <name type="scientific">Trichonephila clavata</name>
    <name type="common">Joro spider</name>
    <name type="synonym">Nephila clavata</name>
    <dbReference type="NCBI Taxonomy" id="2740835"/>
    <lineage>
        <taxon>Eukaryota</taxon>
        <taxon>Metazoa</taxon>
        <taxon>Ecdysozoa</taxon>
        <taxon>Arthropoda</taxon>
        <taxon>Chelicerata</taxon>
        <taxon>Arachnida</taxon>
        <taxon>Araneae</taxon>
        <taxon>Araneomorphae</taxon>
        <taxon>Entelegynae</taxon>
        <taxon>Araneoidea</taxon>
        <taxon>Nephilidae</taxon>
        <taxon>Trichonephila</taxon>
    </lineage>
</organism>
<accession>A0A8X6FL75</accession>
<comment type="caution">
    <text evidence="1">The sequence shown here is derived from an EMBL/GenBank/DDBJ whole genome shotgun (WGS) entry which is preliminary data.</text>
</comment>
<proteinExistence type="predicted"/>
<protein>
    <submittedName>
        <fullName evidence="1">Uncharacterized protein</fullName>
    </submittedName>
</protein>
<name>A0A8X6FL75_TRICU</name>
<evidence type="ECO:0000313" key="1">
    <source>
        <dbReference type="EMBL" id="GFQ83123.1"/>
    </source>
</evidence>
<dbReference type="AlphaFoldDB" id="A0A8X6FL75"/>
<reference evidence="1" key="1">
    <citation type="submission" date="2020-07" db="EMBL/GenBank/DDBJ databases">
        <title>Multicomponent nature underlies the extraordinary mechanical properties of spider dragline silk.</title>
        <authorList>
            <person name="Kono N."/>
            <person name="Nakamura H."/>
            <person name="Mori M."/>
            <person name="Yoshida Y."/>
            <person name="Ohtoshi R."/>
            <person name="Malay A.D."/>
            <person name="Moran D.A.P."/>
            <person name="Tomita M."/>
            <person name="Numata K."/>
            <person name="Arakawa K."/>
        </authorList>
    </citation>
    <scope>NUCLEOTIDE SEQUENCE</scope>
</reference>
<gene>
    <name evidence="1" type="ORF">TNCT_338701</name>
</gene>
<dbReference type="Proteomes" id="UP000887116">
    <property type="component" value="Unassembled WGS sequence"/>
</dbReference>